<dbReference type="Proteomes" id="UP000009047">
    <property type="component" value="Chromosome"/>
</dbReference>
<sequence>MSEETKPDLSAFMPEGWEGKLPPCMIQVDVEGRMSHDGAPMVHPGIIELIYESVYYEDGLYFLKVGQQRCQLEVADTFHVIQRAWFDDDGVMIHVSDGSQERLDPATLRLGDEGVLYCAIKNGAFPARFLRQAYYQLTERLVEDGDGYAIEIAGRRWRLA</sequence>
<proteinExistence type="predicted"/>
<dbReference type="EMBL" id="CP002085">
    <property type="protein sequence ID" value="ADK85664.1"/>
    <property type="molecule type" value="Genomic_DNA"/>
</dbReference>
<dbReference type="eggNOG" id="COG3816">
    <property type="taxonomic scope" value="Bacteria"/>
</dbReference>
<evidence type="ECO:0008006" key="3">
    <source>
        <dbReference type="Google" id="ProtNLM"/>
    </source>
</evidence>
<keyword evidence="2" id="KW-1185">Reference proteome</keyword>
<reference evidence="1 2" key="1">
    <citation type="journal article" date="2010" name="Stand. Genomic Sci.">
        <title>Complete genome sequence of Desulfarculus baarsii type strain (2st14).</title>
        <authorList>
            <person name="Sun H."/>
            <person name="Spring S."/>
            <person name="Lapidus A."/>
            <person name="Davenport K."/>
            <person name="Del Rio T.G."/>
            <person name="Tice H."/>
            <person name="Nolan M."/>
            <person name="Copeland A."/>
            <person name="Cheng J.F."/>
            <person name="Lucas S."/>
            <person name="Tapia R."/>
            <person name="Goodwin L."/>
            <person name="Pitluck S."/>
            <person name="Ivanova N."/>
            <person name="Pagani I."/>
            <person name="Mavromatis K."/>
            <person name="Ovchinnikova G."/>
            <person name="Pati A."/>
            <person name="Chen A."/>
            <person name="Palaniappan K."/>
            <person name="Hauser L."/>
            <person name="Chang Y.J."/>
            <person name="Jeffries C.D."/>
            <person name="Detter J.C."/>
            <person name="Han C."/>
            <person name="Rohde M."/>
            <person name="Brambilla E."/>
            <person name="Goker M."/>
            <person name="Woyke T."/>
            <person name="Bristow J."/>
            <person name="Eisen J.A."/>
            <person name="Markowitz V."/>
            <person name="Hugenholtz P."/>
            <person name="Kyrpides N.C."/>
            <person name="Klenk H.P."/>
            <person name="Land M."/>
        </authorList>
    </citation>
    <scope>NUCLEOTIDE SEQUENCE [LARGE SCALE GENOMIC DNA]</scope>
    <source>
        <strain evidence="2">ATCC 33931 / DSM 2075 / LMG 7858 / VKM B-1802 / 2st14</strain>
    </source>
</reference>
<organism evidence="1 2">
    <name type="scientific">Desulfarculus baarsii (strain ATCC 33931 / DSM 2075 / LMG 7858 / VKM B-1802 / 2st14)</name>
    <dbReference type="NCBI Taxonomy" id="644282"/>
    <lineage>
        <taxon>Bacteria</taxon>
        <taxon>Pseudomonadati</taxon>
        <taxon>Thermodesulfobacteriota</taxon>
        <taxon>Desulfarculia</taxon>
        <taxon>Desulfarculales</taxon>
        <taxon>Desulfarculaceae</taxon>
        <taxon>Desulfarculus</taxon>
    </lineage>
</organism>
<dbReference type="RefSeq" id="WP_013259103.1">
    <property type="nucleotide sequence ID" value="NC_014365.1"/>
</dbReference>
<gene>
    <name evidence="1" type="ordered locus">Deba_2302</name>
</gene>
<dbReference type="AlphaFoldDB" id="E1QJC1"/>
<evidence type="ECO:0000313" key="1">
    <source>
        <dbReference type="EMBL" id="ADK85664.1"/>
    </source>
</evidence>
<dbReference type="OrthoDB" id="5514161at2"/>
<protein>
    <recommendedName>
        <fullName evidence="3">DUF1285 domain-containing protein</fullName>
    </recommendedName>
</protein>
<accession>E1QJC1</accession>
<dbReference type="KEGG" id="dbr:Deba_2302"/>
<dbReference type="HOGENOM" id="CLU_121465_0_0_7"/>
<name>E1QJC1_DESB2</name>
<evidence type="ECO:0000313" key="2">
    <source>
        <dbReference type="Proteomes" id="UP000009047"/>
    </source>
</evidence>
<dbReference type="STRING" id="644282.Deba_2302"/>